<dbReference type="EMBL" id="CP001348">
    <property type="protein sequence ID" value="ACL77418.1"/>
    <property type="molecule type" value="Genomic_DNA"/>
</dbReference>
<name>B8I092_RUMCH</name>
<evidence type="ECO:0000313" key="2">
    <source>
        <dbReference type="EMBL" id="ACL77418.1"/>
    </source>
</evidence>
<reference evidence="2 3" key="1">
    <citation type="submission" date="2009-01" db="EMBL/GenBank/DDBJ databases">
        <title>Complete sequence of Clostridium cellulolyticum H10.</title>
        <authorList>
            <consortium name="US DOE Joint Genome Institute"/>
            <person name="Lucas S."/>
            <person name="Copeland A."/>
            <person name="Lapidus A."/>
            <person name="Glavina del Rio T."/>
            <person name="Dalin E."/>
            <person name="Tice H."/>
            <person name="Bruce D."/>
            <person name="Goodwin L."/>
            <person name="Pitluck S."/>
            <person name="Chertkov O."/>
            <person name="Saunders E."/>
            <person name="Brettin T."/>
            <person name="Detter J.C."/>
            <person name="Han C."/>
            <person name="Larimer F."/>
            <person name="Land M."/>
            <person name="Hauser L."/>
            <person name="Kyrpides N."/>
            <person name="Ivanova N."/>
            <person name="Zhou J."/>
            <person name="Richardson P."/>
        </authorList>
    </citation>
    <scope>NUCLEOTIDE SEQUENCE [LARGE SCALE GENOMIC DNA]</scope>
    <source>
        <strain evidence="3">ATCC 35319 / DSM 5812 / JCM 6584 / H10</strain>
    </source>
</reference>
<dbReference type="Pfam" id="PF19044">
    <property type="entry name" value="P-loop_TraG"/>
    <property type="match status" value="1"/>
</dbReference>
<feature type="domain" description="TraG P-loop" evidence="1">
    <location>
        <begin position="229"/>
        <end position="573"/>
    </location>
</feature>
<dbReference type="Gene3D" id="6.10.140.2170">
    <property type="match status" value="1"/>
</dbReference>
<gene>
    <name evidence="2" type="ordered locus">Ccel_3127</name>
</gene>
<protein>
    <recommendedName>
        <fullName evidence="1">TraG P-loop domain-containing protein</fullName>
    </recommendedName>
</protein>
<proteinExistence type="predicted"/>
<accession>B8I092</accession>
<dbReference type="eggNOG" id="COG3451">
    <property type="taxonomic scope" value="Bacteria"/>
</dbReference>
<keyword evidence="3" id="KW-1185">Reference proteome</keyword>
<evidence type="ECO:0000259" key="1">
    <source>
        <dbReference type="Pfam" id="PF19044"/>
    </source>
</evidence>
<dbReference type="SUPFAM" id="SSF52540">
    <property type="entry name" value="P-loop containing nucleoside triphosphate hydrolases"/>
    <property type="match status" value="1"/>
</dbReference>
<dbReference type="Gene3D" id="3.40.50.300">
    <property type="entry name" value="P-loop containing nucleotide triphosphate hydrolases"/>
    <property type="match status" value="1"/>
</dbReference>
<dbReference type="AlphaFoldDB" id="B8I092"/>
<dbReference type="InterPro" id="IPR051162">
    <property type="entry name" value="T4SS_component"/>
</dbReference>
<dbReference type="InterPro" id="IPR043964">
    <property type="entry name" value="P-loop_TraG"/>
</dbReference>
<dbReference type="Proteomes" id="UP000001349">
    <property type="component" value="Chromosome"/>
</dbReference>
<dbReference type="Gene3D" id="1.10.8.730">
    <property type="match status" value="1"/>
</dbReference>
<dbReference type="PANTHER" id="PTHR30121:SF6">
    <property type="entry name" value="SLR6007 PROTEIN"/>
    <property type="match status" value="1"/>
</dbReference>
<dbReference type="CDD" id="cd01127">
    <property type="entry name" value="TrwB_TraG_TraD_VirD4"/>
    <property type="match status" value="1"/>
</dbReference>
<sequence length="610" mass="68661">MSRKNTEEIPINGALLNSITPIGMEFKQNTINVGESMGRVYGIVKYPQSADYGWLSKLTNIPSTVASITFTPVDDSVFLESLSNTIKQKRGECESAKDALTASRAKRAADDAEKMMIQVDQHGEKIGAMSLLVAPLTRDEKLLKKVCQKVESAIAVAKCKGRVLSSLQKESFKQLSPFYASNEQIERITQRILPLSSFIGGFPFASSGLNDGQGYYLAKDASGGLVVVDPWMRGGDRTNSCMTIMGVGGVGKSTAIKHIIMAEYMRGTKIIIIDPESEYKELTRNLQGDWLNCGGGIKGRLNPLQIRQVPKDDEDEDGERLYEDEGNGMGALALHMKSLEIFFKLYKPSFNDKHMALIKICLIEMYEKFGITWDTDVTNLKNEDYPIFTDLNEIIEEKKSKETEPNIKALYVDISLLLHDLIFGSDQFLWNGHTSIDTKTRCVCLDTHDLQDTSDNIKSTQYFTILQWAWEQMTRDREERVLLISDEAYLMIDHRVPQSLIFLRNAVKRARKYEAAIAIISHSVVDFLDPSVKMYGQALLDIPCIKILMGTDGKNLQETKELYKLTEAEEELLAAKRRKIALLIIGSKRLQIEFDLPEYKMKYFGKAGGK</sequence>
<dbReference type="STRING" id="394503.Ccel_3127"/>
<evidence type="ECO:0000313" key="3">
    <source>
        <dbReference type="Proteomes" id="UP000001349"/>
    </source>
</evidence>
<dbReference type="KEGG" id="cce:Ccel_3127"/>
<dbReference type="RefSeq" id="WP_015926476.1">
    <property type="nucleotide sequence ID" value="NC_011898.1"/>
</dbReference>
<dbReference type="HOGENOM" id="CLU_009097_4_1_9"/>
<organism evidence="2 3">
    <name type="scientific">Ruminiclostridium cellulolyticum (strain ATCC 35319 / DSM 5812 / JCM 6584 / H10)</name>
    <name type="common">Clostridium cellulolyticum</name>
    <dbReference type="NCBI Taxonomy" id="394503"/>
    <lineage>
        <taxon>Bacteria</taxon>
        <taxon>Bacillati</taxon>
        <taxon>Bacillota</taxon>
        <taxon>Clostridia</taxon>
        <taxon>Eubacteriales</taxon>
        <taxon>Oscillospiraceae</taxon>
        <taxon>Ruminiclostridium</taxon>
    </lineage>
</organism>
<dbReference type="InterPro" id="IPR027417">
    <property type="entry name" value="P-loop_NTPase"/>
</dbReference>
<dbReference type="OrthoDB" id="9804380at2"/>
<dbReference type="PANTHER" id="PTHR30121">
    <property type="entry name" value="UNCHARACTERIZED PROTEIN YJGR-RELATED"/>
    <property type="match status" value="1"/>
</dbReference>